<dbReference type="RefSeq" id="WP_017190516.1">
    <property type="nucleotide sequence ID" value="NZ_JAESOU010000012.1"/>
</dbReference>
<keyword evidence="1" id="KW-0614">Plasmid</keyword>
<protein>
    <submittedName>
        <fullName evidence="1">Uncharacterized protein</fullName>
    </submittedName>
</protein>
<dbReference type="EMBL" id="KU356480">
    <property type="protein sequence ID" value="ANS55625.1"/>
    <property type="molecule type" value="Genomic_DNA"/>
</dbReference>
<evidence type="ECO:0000313" key="1">
    <source>
        <dbReference type="EMBL" id="ANS55625.1"/>
    </source>
</evidence>
<geneLocation type="plasmid" evidence="1">
    <name>pVPS92-VEB</name>
</geneLocation>
<reference evidence="1" key="1">
    <citation type="journal article" date="2016" name="Antimicrob. Agents Chemother.">
        <title>Genetic Characterization of a blaVEB-2-carrying plasmid in Vibrio parahaemolyticus.</title>
        <authorList>
            <person name="Li R."/>
            <person name="Ye L."/>
            <person name="Zheng Z."/>
            <person name="Chan E.W."/>
            <person name="Chen S."/>
        </authorList>
    </citation>
    <scope>NUCLEOTIDE SEQUENCE</scope>
    <source>
        <strain evidence="1">VPS92</strain>
        <plasmid evidence="1">pVPS92-VEB</plasmid>
    </source>
</reference>
<sequence>MNNASFSHQLIQKTETFSDIDKAILVNLLYLQTTGSLMLEPDVDSSTINWFKENGFYDALLLEPEEEEEMVSLGFTD</sequence>
<dbReference type="AlphaFoldDB" id="A0A1B1LRE7"/>
<accession>A0A1B1LRE7</accession>
<organism evidence="1">
    <name type="scientific">Vibrio parahaemolyticus</name>
    <dbReference type="NCBI Taxonomy" id="670"/>
    <lineage>
        <taxon>Bacteria</taxon>
        <taxon>Pseudomonadati</taxon>
        <taxon>Pseudomonadota</taxon>
        <taxon>Gammaproteobacteria</taxon>
        <taxon>Vibrionales</taxon>
        <taxon>Vibrionaceae</taxon>
        <taxon>Vibrio</taxon>
    </lineage>
</organism>
<name>A0A1B1LRE7_VIBPH</name>
<proteinExistence type="predicted"/>